<feature type="repeat" description="WD" evidence="6">
    <location>
        <begin position="392"/>
        <end position="435"/>
    </location>
</feature>
<dbReference type="PRINTS" id="PR00320">
    <property type="entry name" value="GPROTEINBRPT"/>
</dbReference>
<dbReference type="InterPro" id="IPR015943">
    <property type="entry name" value="WD40/YVTN_repeat-like_dom_sf"/>
</dbReference>
<feature type="repeat" description="WD" evidence="6">
    <location>
        <begin position="266"/>
        <end position="305"/>
    </location>
</feature>
<dbReference type="PANTHER" id="PTHR22847">
    <property type="entry name" value="WD40 REPEAT PROTEIN"/>
    <property type="match status" value="1"/>
</dbReference>
<dbReference type="InterPro" id="IPR036322">
    <property type="entry name" value="WD40_repeat_dom_sf"/>
</dbReference>
<evidence type="ECO:0000256" key="7">
    <source>
        <dbReference type="PROSITE-ProRule" id="PRU00455"/>
    </source>
</evidence>
<feature type="coiled-coil region" evidence="8">
    <location>
        <begin position="170"/>
        <end position="197"/>
    </location>
</feature>
<feature type="region of interest" description="Disordered" evidence="9">
    <location>
        <begin position="208"/>
        <end position="247"/>
    </location>
</feature>
<accession>A0A1Y2GVT2</accession>
<evidence type="ECO:0000256" key="6">
    <source>
        <dbReference type="PROSITE-ProRule" id="PRU00221"/>
    </source>
</evidence>
<dbReference type="SMART" id="SM00320">
    <property type="entry name" value="WD40"/>
    <property type="match status" value="7"/>
</dbReference>
<dbReference type="Pfam" id="PF13923">
    <property type="entry name" value="zf-C3HC4_2"/>
    <property type="match status" value="1"/>
</dbReference>
<dbReference type="PROSITE" id="PS00518">
    <property type="entry name" value="ZF_RING_1"/>
    <property type="match status" value="1"/>
</dbReference>
<evidence type="ECO:0000256" key="2">
    <source>
        <dbReference type="ARBA" id="ARBA00022723"/>
    </source>
</evidence>
<organism evidence="12 13">
    <name type="scientific">Lobosporangium transversale</name>
    <dbReference type="NCBI Taxonomy" id="64571"/>
    <lineage>
        <taxon>Eukaryota</taxon>
        <taxon>Fungi</taxon>
        <taxon>Fungi incertae sedis</taxon>
        <taxon>Mucoromycota</taxon>
        <taxon>Mortierellomycotina</taxon>
        <taxon>Mortierellomycetes</taxon>
        <taxon>Mortierellales</taxon>
        <taxon>Mortierellaceae</taxon>
        <taxon>Lobosporangium</taxon>
    </lineage>
</organism>
<keyword evidence="13" id="KW-1185">Reference proteome</keyword>
<evidence type="ECO:0000256" key="8">
    <source>
        <dbReference type="SAM" id="Coils"/>
    </source>
</evidence>
<feature type="compositionally biased region" description="Polar residues" evidence="9">
    <location>
        <begin position="238"/>
        <end position="247"/>
    </location>
</feature>
<dbReference type="PROSITE" id="PS51081">
    <property type="entry name" value="ZF_SIAH"/>
    <property type="match status" value="1"/>
</dbReference>
<evidence type="ECO:0000256" key="9">
    <source>
        <dbReference type="SAM" id="MobiDB-lite"/>
    </source>
</evidence>
<dbReference type="InParanoid" id="A0A1Y2GVT2"/>
<keyword evidence="8" id="KW-0175">Coiled coil</keyword>
<keyword evidence="1 6" id="KW-0853">WD repeat</keyword>
<evidence type="ECO:0000256" key="4">
    <source>
        <dbReference type="ARBA" id="ARBA00022771"/>
    </source>
</evidence>
<evidence type="ECO:0000259" key="11">
    <source>
        <dbReference type="PROSITE" id="PS51081"/>
    </source>
</evidence>
<dbReference type="EMBL" id="MCFF01000009">
    <property type="protein sequence ID" value="ORZ23885.1"/>
    <property type="molecule type" value="Genomic_DNA"/>
</dbReference>
<keyword evidence="4 7" id="KW-0863">Zinc-finger</keyword>
<name>A0A1Y2GVT2_9FUNG</name>
<comment type="caution">
    <text evidence="12">The sequence shown here is derived from an EMBL/GenBank/DDBJ whole genome shotgun (WGS) entry which is preliminary data.</text>
</comment>
<dbReference type="InterPro" id="IPR013083">
    <property type="entry name" value="Znf_RING/FYVE/PHD"/>
</dbReference>
<evidence type="ECO:0000259" key="10">
    <source>
        <dbReference type="PROSITE" id="PS50089"/>
    </source>
</evidence>
<evidence type="ECO:0000313" key="13">
    <source>
        <dbReference type="Proteomes" id="UP000193648"/>
    </source>
</evidence>
<feature type="compositionally biased region" description="Low complexity" evidence="9">
    <location>
        <begin position="215"/>
        <end position="225"/>
    </location>
</feature>
<dbReference type="STRING" id="64571.A0A1Y2GVT2"/>
<dbReference type="InterPro" id="IPR001841">
    <property type="entry name" value="Znf_RING"/>
</dbReference>
<dbReference type="AlphaFoldDB" id="A0A1Y2GVT2"/>
<feature type="repeat" description="WD" evidence="6">
    <location>
        <begin position="516"/>
        <end position="546"/>
    </location>
</feature>
<feature type="repeat" description="WD" evidence="6">
    <location>
        <begin position="306"/>
        <end position="338"/>
    </location>
</feature>
<feature type="domain" description="SIAH-type" evidence="11">
    <location>
        <begin position="103"/>
        <end position="163"/>
    </location>
</feature>
<feature type="domain" description="RING-type" evidence="10">
    <location>
        <begin position="44"/>
        <end position="83"/>
    </location>
</feature>
<dbReference type="PROSITE" id="PS00678">
    <property type="entry name" value="WD_REPEATS_1"/>
    <property type="match status" value="2"/>
</dbReference>
<keyword evidence="3" id="KW-0677">Repeat</keyword>
<dbReference type="InterPro" id="IPR019775">
    <property type="entry name" value="WD40_repeat_CS"/>
</dbReference>
<keyword evidence="2" id="KW-0479">Metal-binding</keyword>
<dbReference type="SUPFAM" id="SSF50978">
    <property type="entry name" value="WD40 repeat-like"/>
    <property type="match status" value="1"/>
</dbReference>
<dbReference type="GO" id="GO:0008270">
    <property type="term" value="F:zinc ion binding"/>
    <property type="evidence" value="ECO:0007669"/>
    <property type="project" value="UniProtKB-KW"/>
</dbReference>
<sequence>MSTRSSPEPIVQSPPNGLSIEDKQDNDEEAEVEFLHTPSPSILCPVCHEVCREPVITNGCNHSYCASCIYHSIEIEPFCPLCRSRIKIEDLHPNLALAGLISELLVYCTNKKYGCPQIVRQDALHGHVLYCSYAPSVCPNKALGCPYKGTMRDARDHLQNCVYERFKGYIESTNKRFEKLESLIANQARDIEKLQRIIRTGKGTAFASENNTKDSSLSPSSSSSLITEGTDGIHRRGSSSGSTLGDTRRTIVSTFPHDEITCHRTIASHPCGVTSVAVNHDRVFAGAHDGSTKVFDINTGQLLKDSKGHTMSVWGLAVMPSGDRYFSAGSDGTIKVWDWLKEDEESCLVRTIPDHHAKIYGLVIYQGRLYSASSDKTVKVWDTETLECLATFQGHTGGVNSLAALTEASANQLVTGSSDKTIKLWDVTTGTCLKTVRRGTSEVLDVAVGDGMLFGSTYDAVIHVYDLNETKELGTLSGHNWEVWQLEYGQGHLFSGSFDHTIKRWDPRRFQCDLTLKGHKSFVHGMALAEDCLVTGCADRTIKIWR</sequence>
<dbReference type="PROSITE" id="PS50089">
    <property type="entry name" value="ZF_RING_2"/>
    <property type="match status" value="1"/>
</dbReference>
<protein>
    <submittedName>
        <fullName evidence="12">WD40-repeat-containing domain protein</fullName>
    </submittedName>
</protein>
<dbReference type="SUPFAM" id="SSF57850">
    <property type="entry name" value="RING/U-box"/>
    <property type="match status" value="1"/>
</dbReference>
<dbReference type="PROSITE" id="PS50294">
    <property type="entry name" value="WD_REPEATS_REGION"/>
    <property type="match status" value="3"/>
</dbReference>
<feature type="repeat" description="WD" evidence="6">
    <location>
        <begin position="476"/>
        <end position="506"/>
    </location>
</feature>
<dbReference type="SUPFAM" id="SSF49599">
    <property type="entry name" value="TRAF domain-like"/>
    <property type="match status" value="1"/>
</dbReference>
<evidence type="ECO:0000256" key="5">
    <source>
        <dbReference type="ARBA" id="ARBA00022833"/>
    </source>
</evidence>
<dbReference type="InterPro" id="IPR013010">
    <property type="entry name" value="Znf_SIAH"/>
</dbReference>
<evidence type="ECO:0000256" key="3">
    <source>
        <dbReference type="ARBA" id="ARBA00022737"/>
    </source>
</evidence>
<evidence type="ECO:0000256" key="1">
    <source>
        <dbReference type="ARBA" id="ARBA00022574"/>
    </source>
</evidence>
<dbReference type="OrthoDB" id="538223at2759"/>
<feature type="region of interest" description="Disordered" evidence="9">
    <location>
        <begin position="1"/>
        <end position="25"/>
    </location>
</feature>
<dbReference type="RefSeq" id="XP_021883699.1">
    <property type="nucleotide sequence ID" value="XM_022027623.1"/>
</dbReference>
<dbReference type="Gene3D" id="2.130.10.10">
    <property type="entry name" value="YVTN repeat-like/Quinoprotein amine dehydrogenase"/>
    <property type="match status" value="2"/>
</dbReference>
<dbReference type="InterPro" id="IPR020472">
    <property type="entry name" value="WD40_PAC1"/>
</dbReference>
<dbReference type="GO" id="GO:1990234">
    <property type="term" value="C:transferase complex"/>
    <property type="evidence" value="ECO:0007669"/>
    <property type="project" value="UniProtKB-ARBA"/>
</dbReference>
<gene>
    <name evidence="12" type="ORF">BCR41DRAFT_384957</name>
</gene>
<reference evidence="12 13" key="1">
    <citation type="submission" date="2016-07" db="EMBL/GenBank/DDBJ databases">
        <title>Pervasive Adenine N6-methylation of Active Genes in Fungi.</title>
        <authorList>
            <consortium name="DOE Joint Genome Institute"/>
            <person name="Mondo S.J."/>
            <person name="Dannebaum R.O."/>
            <person name="Kuo R.C."/>
            <person name="Labutti K."/>
            <person name="Haridas S."/>
            <person name="Kuo A."/>
            <person name="Salamov A."/>
            <person name="Ahrendt S.R."/>
            <person name="Lipzen A."/>
            <person name="Sullivan W."/>
            <person name="Andreopoulos W.B."/>
            <person name="Clum A."/>
            <person name="Lindquist E."/>
            <person name="Daum C."/>
            <person name="Ramamoorthy G.K."/>
            <person name="Gryganskyi A."/>
            <person name="Culley D."/>
            <person name="Magnuson J.K."/>
            <person name="James T.Y."/>
            <person name="O'Malley M.A."/>
            <person name="Stajich J.E."/>
            <person name="Spatafora J.W."/>
            <person name="Visel A."/>
            <person name="Grigoriev I.V."/>
        </authorList>
    </citation>
    <scope>NUCLEOTIDE SEQUENCE [LARGE SCALE GENOMIC DNA]</scope>
    <source>
        <strain evidence="12 13">NRRL 3116</strain>
    </source>
</reference>
<keyword evidence="5" id="KW-0862">Zinc</keyword>
<evidence type="ECO:0000313" key="12">
    <source>
        <dbReference type="EMBL" id="ORZ23885.1"/>
    </source>
</evidence>
<dbReference type="PROSITE" id="PS50082">
    <property type="entry name" value="WD_REPEATS_2"/>
    <property type="match status" value="6"/>
</dbReference>
<dbReference type="Gene3D" id="3.30.40.10">
    <property type="entry name" value="Zinc/RING finger domain, C3HC4 (zinc finger)"/>
    <property type="match status" value="2"/>
</dbReference>
<dbReference type="SMART" id="SM00184">
    <property type="entry name" value="RING"/>
    <property type="match status" value="1"/>
</dbReference>
<dbReference type="InterPro" id="IPR001680">
    <property type="entry name" value="WD40_rpt"/>
</dbReference>
<dbReference type="Proteomes" id="UP000193648">
    <property type="component" value="Unassembled WGS sequence"/>
</dbReference>
<dbReference type="Pfam" id="PF00400">
    <property type="entry name" value="WD40"/>
    <property type="match status" value="6"/>
</dbReference>
<dbReference type="CDD" id="cd00200">
    <property type="entry name" value="WD40"/>
    <property type="match status" value="1"/>
</dbReference>
<feature type="repeat" description="WD" evidence="6">
    <location>
        <begin position="352"/>
        <end position="391"/>
    </location>
</feature>
<dbReference type="GeneID" id="33569466"/>
<proteinExistence type="predicted"/>
<dbReference type="PANTHER" id="PTHR22847:SF637">
    <property type="entry name" value="WD REPEAT DOMAIN 5B"/>
    <property type="match status" value="1"/>
</dbReference>
<dbReference type="InterPro" id="IPR017907">
    <property type="entry name" value="Znf_RING_CS"/>
</dbReference>